<gene>
    <name evidence="1" type="ORF">KIN_44330</name>
</gene>
<organism evidence="1 2">
    <name type="scientific">Litoreibacter roseus</name>
    <dbReference type="NCBI Taxonomy" id="2601869"/>
    <lineage>
        <taxon>Bacteria</taxon>
        <taxon>Pseudomonadati</taxon>
        <taxon>Pseudomonadota</taxon>
        <taxon>Alphaproteobacteria</taxon>
        <taxon>Rhodobacterales</taxon>
        <taxon>Roseobacteraceae</taxon>
        <taxon>Litoreibacter</taxon>
    </lineage>
</organism>
<reference evidence="1 2" key="1">
    <citation type="submission" date="2019-12" db="EMBL/GenBank/DDBJ databases">
        <title>Litoreibacter badius sp. nov., a novel bacteriochlorophyll a-containing bacterium in the genus Litoreibacter.</title>
        <authorList>
            <person name="Kanamuro M."/>
            <person name="Takabe Y."/>
            <person name="Mori K."/>
            <person name="Takaichi S."/>
            <person name="Hanada S."/>
        </authorList>
    </citation>
    <scope>NUCLEOTIDE SEQUENCE [LARGE SCALE GENOMIC DNA]</scope>
    <source>
        <strain evidence="1 2">K6</strain>
    </source>
</reference>
<keyword evidence="2" id="KW-1185">Reference proteome</keyword>
<proteinExistence type="predicted"/>
<accession>A0A6N6JNY5</accession>
<evidence type="ECO:0008006" key="3">
    <source>
        <dbReference type="Google" id="ProtNLM"/>
    </source>
</evidence>
<dbReference type="AlphaFoldDB" id="A0A6N6JNY5"/>
<evidence type="ECO:0000313" key="1">
    <source>
        <dbReference type="EMBL" id="GFE67359.1"/>
    </source>
</evidence>
<dbReference type="EMBL" id="BLJE01000013">
    <property type="protein sequence ID" value="GFE67359.1"/>
    <property type="molecule type" value="Genomic_DNA"/>
</dbReference>
<sequence length="305" mass="33793">MLALEDEPIFRESVPLIQMATELAIGQSKSVSDSFLGEGLRPAEVLWSPATPQLLQRNMVSFANECHKFASKDGTLTVESFNNINIDRYRDSLVIVSVGQSMFDFTYEAYGADIAAVLGRNLTGSKTTDFPELIGNYFTALYYAISVRKEVCLSIHEPPHGVFASRWYRLSIPLFGAGGEIEKIATLVLAENSLRPGMDIIPAPAILIDSDSRIIYSNKSAVVHFGRSKSTGGDLSDYIGFKLEYGSFSNSRSFVEKRKLCLSSEEQLICGHSMVRVNPVIFRSQNLKILLFEGAQTRGIWPIKT</sequence>
<dbReference type="Proteomes" id="UP000436822">
    <property type="component" value="Unassembled WGS sequence"/>
</dbReference>
<comment type="caution">
    <text evidence="1">The sequence shown here is derived from an EMBL/GenBank/DDBJ whole genome shotgun (WGS) entry which is preliminary data.</text>
</comment>
<protein>
    <recommendedName>
        <fullName evidence="3">PAS domain-containing protein</fullName>
    </recommendedName>
</protein>
<evidence type="ECO:0000313" key="2">
    <source>
        <dbReference type="Proteomes" id="UP000436822"/>
    </source>
</evidence>
<dbReference type="RefSeq" id="WP_159811236.1">
    <property type="nucleotide sequence ID" value="NZ_BLJE01000013.1"/>
</dbReference>
<name>A0A6N6JNY5_9RHOB</name>
<dbReference type="OrthoDB" id="7849914at2"/>